<dbReference type="Gene3D" id="2.160.20.10">
    <property type="entry name" value="Single-stranded right-handed beta-helix, Pectin lyase-like"/>
    <property type="match status" value="2"/>
</dbReference>
<dbReference type="InterPro" id="IPR012334">
    <property type="entry name" value="Pectin_lyas_fold"/>
</dbReference>
<dbReference type="STRING" id="118168.MC7420_6018"/>
<dbReference type="InterPro" id="IPR003961">
    <property type="entry name" value="FN3_dom"/>
</dbReference>
<dbReference type="EMBL" id="DS989852">
    <property type="protein sequence ID" value="EDX74540.1"/>
    <property type="molecule type" value="Genomic_DNA"/>
</dbReference>
<dbReference type="HOGENOM" id="CLU_312099_0_0_3"/>
<dbReference type="Proteomes" id="UP000003835">
    <property type="component" value="Unassembled WGS sequence"/>
</dbReference>
<dbReference type="PROSITE" id="PS50853">
    <property type="entry name" value="FN3"/>
    <property type="match status" value="1"/>
</dbReference>
<name>B4VTH3_9CYAN</name>
<dbReference type="InterPro" id="IPR011050">
    <property type="entry name" value="Pectin_lyase_fold/virulence"/>
</dbReference>
<dbReference type="PANTHER" id="PTHR11319:SF35">
    <property type="entry name" value="OUTER MEMBRANE PROTEIN PMPC-RELATED"/>
    <property type="match status" value="1"/>
</dbReference>
<dbReference type="InterPro" id="IPR036116">
    <property type="entry name" value="FN3_sf"/>
</dbReference>
<proteinExistence type="predicted"/>
<dbReference type="SUPFAM" id="SSF51126">
    <property type="entry name" value="Pectin lyase-like"/>
    <property type="match status" value="2"/>
</dbReference>
<dbReference type="SMART" id="SM00060">
    <property type="entry name" value="FN3"/>
    <property type="match status" value="1"/>
</dbReference>
<protein>
    <submittedName>
        <fullName evidence="3">Fibronectin type III domain protein</fullName>
    </submittedName>
</protein>
<organism evidence="3 4">
    <name type="scientific">Coleofasciculus chthonoplastes PCC 7420</name>
    <dbReference type="NCBI Taxonomy" id="118168"/>
    <lineage>
        <taxon>Bacteria</taxon>
        <taxon>Bacillati</taxon>
        <taxon>Cyanobacteriota</taxon>
        <taxon>Cyanophyceae</taxon>
        <taxon>Coleofasciculales</taxon>
        <taxon>Coleofasciculaceae</taxon>
        <taxon>Coleofasciculus</taxon>
    </lineage>
</organism>
<evidence type="ECO:0000259" key="2">
    <source>
        <dbReference type="PROSITE" id="PS50853"/>
    </source>
</evidence>
<dbReference type="Gene3D" id="2.60.40.10">
    <property type="entry name" value="Immunoglobulins"/>
    <property type="match status" value="1"/>
</dbReference>
<dbReference type="InterPro" id="IPR025193">
    <property type="entry name" value="DUF4114"/>
</dbReference>
<dbReference type="InterPro" id="IPR039448">
    <property type="entry name" value="Beta_helix"/>
</dbReference>
<evidence type="ECO:0000313" key="3">
    <source>
        <dbReference type="EMBL" id="EDX74540.1"/>
    </source>
</evidence>
<dbReference type="Pfam" id="PF00041">
    <property type="entry name" value="fn3"/>
    <property type="match status" value="1"/>
</dbReference>
<dbReference type="InterPro" id="IPR013783">
    <property type="entry name" value="Ig-like_fold"/>
</dbReference>
<feature type="domain" description="Fibronectin type-III" evidence="2">
    <location>
        <begin position="506"/>
        <end position="601"/>
    </location>
</feature>
<accession>B4VTH3</accession>
<dbReference type="RefSeq" id="WP_006101871.1">
    <property type="nucleotide sequence ID" value="NZ_DS989852.1"/>
</dbReference>
<keyword evidence="4" id="KW-1185">Reference proteome</keyword>
<dbReference type="PANTHER" id="PTHR11319">
    <property type="entry name" value="G PROTEIN-COUPLED RECEPTOR-RELATED"/>
    <property type="match status" value="1"/>
</dbReference>
<dbReference type="Pfam" id="PF13448">
    <property type="entry name" value="DUF4114"/>
    <property type="match status" value="2"/>
</dbReference>
<dbReference type="InterPro" id="IPR006626">
    <property type="entry name" value="PbH1"/>
</dbReference>
<feature type="region of interest" description="Disordered" evidence="1">
    <location>
        <begin position="485"/>
        <end position="511"/>
    </location>
</feature>
<dbReference type="SMART" id="SM00710">
    <property type="entry name" value="PbH1"/>
    <property type="match status" value="8"/>
</dbReference>
<sequence length="940" mass="99404">MITITVTSAADRGSGSLRAAIGQAQSGDTIQFDPSLANKTIKLTSGQLEIDKDLIIDGANAPGLTISGNNTSRVFYSSSNSVDITFRNLIIADGKTNGKGADGAGAGIWTGNETRLTVENSTFKNNYATGFGGGAIFGGWKGTNVIKNSTFVGNSSSDNDGDLRSGGAITINSESFLSVVDSNFTDNEGIYGGAVSITSGSLNVKDSIFSENRAFKGGAISNIANSLTIENSTFTRNNSTNYAGAIYTDGASANDDGKTADKIQIRNSRIENNTGIGQGGALFLYVYGKDQIIIENSTIINNQVIGDDQGIALGGGLRLGNGEAIIRNTTLANNLAQERGGGLYVGARTTVTIDNSTFYGNRAESSDGTDGAGGAIALHNRDYSAQITQTTIANNYAGSRSGGLFVDESNVTLKNTLFTDNFAFRGGDDKNVDHHTNTVLKDGGGNFQSLDPNPDDTKITDGVTLLDPKLGAFTDNGGAVQIPPLPGKPQVTGGALPSRSSYRETPPANPSDLIVTAISATKTELTWTDNSDDETGFKIERSRDQQNWTVLTTTAANATRYRDTDLTPDTSYYYRLRAINDIGDSSAISAQVTTDSITPPVPSPSLIQEPALSRTSEDVFLVEGDSDEVQLQFDLTATDTDSVNEIGIFWVDDQSGSINGIAPGEVGYLEAALNQSQVIFSVLPGNPFPDLSVTRQFGVNGGQEFGFYLVTNSTTDTVRAELAAGGTPDNVLFGLTSANGDQFDPVQVSELGDNHYNLAWEDGEDGDFKDLVFTVQLTQTQPVVGTQLQGGQEGEIIDLRDQVTGMIPAVFGVNSDADYDNSFGFYVIDDLDGRIGDLLPGDPGYAEAAVSQRLDTEAGLPAGTLLAPFIIADGTAEEFLAENPHNQSGQEVMAYFTFMVANPDGKDHVRLLGDNTFGFEDQWAGGDNDFNDMVVEVNFV</sequence>
<dbReference type="SUPFAM" id="SSF49265">
    <property type="entry name" value="Fibronectin type III"/>
    <property type="match status" value="1"/>
</dbReference>
<evidence type="ECO:0000256" key="1">
    <source>
        <dbReference type="SAM" id="MobiDB-lite"/>
    </source>
</evidence>
<gene>
    <name evidence="3" type="ORF">MC7420_6018</name>
</gene>
<dbReference type="eggNOG" id="COG4733">
    <property type="taxonomic scope" value="Bacteria"/>
</dbReference>
<evidence type="ECO:0000313" key="4">
    <source>
        <dbReference type="Proteomes" id="UP000003835"/>
    </source>
</evidence>
<dbReference type="eggNOG" id="COG2931">
    <property type="taxonomic scope" value="Bacteria"/>
</dbReference>
<dbReference type="CDD" id="cd00063">
    <property type="entry name" value="FN3"/>
    <property type="match status" value="1"/>
</dbReference>
<dbReference type="AlphaFoldDB" id="B4VTH3"/>
<dbReference type="OrthoDB" id="466316at2"/>
<dbReference type="Pfam" id="PF13229">
    <property type="entry name" value="Beta_helix"/>
    <property type="match status" value="1"/>
</dbReference>
<reference evidence="3 4" key="1">
    <citation type="submission" date="2008-07" db="EMBL/GenBank/DDBJ databases">
        <authorList>
            <person name="Tandeau de Marsac N."/>
            <person name="Ferriera S."/>
            <person name="Johnson J."/>
            <person name="Kravitz S."/>
            <person name="Beeson K."/>
            <person name="Sutton G."/>
            <person name="Rogers Y.-H."/>
            <person name="Friedman R."/>
            <person name="Frazier M."/>
            <person name="Venter J.C."/>
        </authorList>
    </citation>
    <scope>NUCLEOTIDE SEQUENCE [LARGE SCALE GENOMIC DNA]</scope>
    <source>
        <strain evidence="3 4">PCC 7420</strain>
    </source>
</reference>